<feature type="compositionally biased region" description="Basic and acidic residues" evidence="1">
    <location>
        <begin position="7"/>
        <end position="16"/>
    </location>
</feature>
<dbReference type="EMBL" id="ML993585">
    <property type="protein sequence ID" value="KAF2170419.1"/>
    <property type="molecule type" value="Genomic_DNA"/>
</dbReference>
<accession>A0A6A6CX93</accession>
<dbReference type="GeneID" id="54565083"/>
<feature type="compositionally biased region" description="Polar residues" evidence="1">
    <location>
        <begin position="58"/>
        <end position="67"/>
    </location>
</feature>
<protein>
    <submittedName>
        <fullName evidence="2">Uncharacterized protein</fullName>
    </submittedName>
</protein>
<evidence type="ECO:0000313" key="3">
    <source>
        <dbReference type="Proteomes" id="UP000799537"/>
    </source>
</evidence>
<keyword evidence="3" id="KW-1185">Reference proteome</keyword>
<name>A0A6A6CX93_ZASCE</name>
<proteinExistence type="predicted"/>
<dbReference type="RefSeq" id="XP_033671308.1">
    <property type="nucleotide sequence ID" value="XM_033811811.1"/>
</dbReference>
<sequence length="106" mass="12662">MCLQLREQQHQHHEEDAAGDLPLRPAKARKSTRWDRLDGRYDWDERGGLRFIPRRQTEPQNEQQAEQSKQEERPAVRSTRHPRRCKGKRAPRKFQPTLEGIQEKGR</sequence>
<gene>
    <name evidence="2" type="ORF">M409DRAFT_51464</name>
</gene>
<evidence type="ECO:0000313" key="2">
    <source>
        <dbReference type="EMBL" id="KAF2170419.1"/>
    </source>
</evidence>
<reference evidence="2" key="1">
    <citation type="journal article" date="2020" name="Stud. Mycol.">
        <title>101 Dothideomycetes genomes: a test case for predicting lifestyles and emergence of pathogens.</title>
        <authorList>
            <person name="Haridas S."/>
            <person name="Albert R."/>
            <person name="Binder M."/>
            <person name="Bloem J."/>
            <person name="Labutti K."/>
            <person name="Salamov A."/>
            <person name="Andreopoulos B."/>
            <person name="Baker S."/>
            <person name="Barry K."/>
            <person name="Bills G."/>
            <person name="Bluhm B."/>
            <person name="Cannon C."/>
            <person name="Castanera R."/>
            <person name="Culley D."/>
            <person name="Daum C."/>
            <person name="Ezra D."/>
            <person name="Gonzalez J."/>
            <person name="Henrissat B."/>
            <person name="Kuo A."/>
            <person name="Liang C."/>
            <person name="Lipzen A."/>
            <person name="Lutzoni F."/>
            <person name="Magnuson J."/>
            <person name="Mondo S."/>
            <person name="Nolan M."/>
            <person name="Ohm R."/>
            <person name="Pangilinan J."/>
            <person name="Park H.-J."/>
            <person name="Ramirez L."/>
            <person name="Alfaro M."/>
            <person name="Sun H."/>
            <person name="Tritt A."/>
            <person name="Yoshinaga Y."/>
            <person name="Zwiers L.-H."/>
            <person name="Turgeon B."/>
            <person name="Goodwin S."/>
            <person name="Spatafora J."/>
            <person name="Crous P."/>
            <person name="Grigoriev I."/>
        </authorList>
    </citation>
    <scope>NUCLEOTIDE SEQUENCE</scope>
    <source>
        <strain evidence="2">ATCC 36951</strain>
    </source>
</reference>
<dbReference type="AlphaFoldDB" id="A0A6A6CX93"/>
<dbReference type="Proteomes" id="UP000799537">
    <property type="component" value="Unassembled WGS sequence"/>
</dbReference>
<evidence type="ECO:0000256" key="1">
    <source>
        <dbReference type="SAM" id="MobiDB-lite"/>
    </source>
</evidence>
<feature type="compositionally biased region" description="Basic and acidic residues" evidence="1">
    <location>
        <begin position="32"/>
        <end position="48"/>
    </location>
</feature>
<feature type="compositionally biased region" description="Basic residues" evidence="1">
    <location>
        <begin position="78"/>
        <end position="92"/>
    </location>
</feature>
<organism evidence="2 3">
    <name type="scientific">Zasmidium cellare ATCC 36951</name>
    <dbReference type="NCBI Taxonomy" id="1080233"/>
    <lineage>
        <taxon>Eukaryota</taxon>
        <taxon>Fungi</taxon>
        <taxon>Dikarya</taxon>
        <taxon>Ascomycota</taxon>
        <taxon>Pezizomycotina</taxon>
        <taxon>Dothideomycetes</taxon>
        <taxon>Dothideomycetidae</taxon>
        <taxon>Mycosphaerellales</taxon>
        <taxon>Mycosphaerellaceae</taxon>
        <taxon>Zasmidium</taxon>
    </lineage>
</organism>
<feature type="region of interest" description="Disordered" evidence="1">
    <location>
        <begin position="1"/>
        <end position="106"/>
    </location>
</feature>